<protein>
    <submittedName>
        <fullName evidence="2">Uncharacterized protein</fullName>
    </submittedName>
</protein>
<feature type="region of interest" description="Disordered" evidence="1">
    <location>
        <begin position="47"/>
        <end position="86"/>
    </location>
</feature>
<dbReference type="AlphaFoldDB" id="A0A4Y2G816"/>
<dbReference type="Proteomes" id="UP000499080">
    <property type="component" value="Unassembled WGS sequence"/>
</dbReference>
<evidence type="ECO:0000313" key="3">
    <source>
        <dbReference type="Proteomes" id="UP000499080"/>
    </source>
</evidence>
<comment type="caution">
    <text evidence="2">The sequence shown here is derived from an EMBL/GenBank/DDBJ whole genome shotgun (WGS) entry which is preliminary data.</text>
</comment>
<evidence type="ECO:0000256" key="1">
    <source>
        <dbReference type="SAM" id="MobiDB-lite"/>
    </source>
</evidence>
<organism evidence="2 3">
    <name type="scientific">Araneus ventricosus</name>
    <name type="common">Orbweaver spider</name>
    <name type="synonym">Epeira ventricosa</name>
    <dbReference type="NCBI Taxonomy" id="182803"/>
    <lineage>
        <taxon>Eukaryota</taxon>
        <taxon>Metazoa</taxon>
        <taxon>Ecdysozoa</taxon>
        <taxon>Arthropoda</taxon>
        <taxon>Chelicerata</taxon>
        <taxon>Arachnida</taxon>
        <taxon>Araneae</taxon>
        <taxon>Araneomorphae</taxon>
        <taxon>Entelegynae</taxon>
        <taxon>Araneoidea</taxon>
        <taxon>Araneidae</taxon>
        <taxon>Araneus</taxon>
    </lineage>
</organism>
<proteinExistence type="predicted"/>
<keyword evidence="3" id="KW-1185">Reference proteome</keyword>
<sequence>MQLREKSKVTNEESAMKEWKLAGEEKECNRVEARWKLNKFEEEWEAAGEEKERTGWKQGMPKQLSGKEWEAAEKKRSAQVGRKVEN</sequence>
<dbReference type="EMBL" id="BGPR01001227">
    <property type="protein sequence ID" value="GBM48769.1"/>
    <property type="molecule type" value="Genomic_DNA"/>
</dbReference>
<reference evidence="2 3" key="1">
    <citation type="journal article" date="2019" name="Sci. Rep.">
        <title>Orb-weaving spider Araneus ventricosus genome elucidates the spidroin gene catalogue.</title>
        <authorList>
            <person name="Kono N."/>
            <person name="Nakamura H."/>
            <person name="Ohtoshi R."/>
            <person name="Moran D.A.P."/>
            <person name="Shinohara A."/>
            <person name="Yoshida Y."/>
            <person name="Fujiwara M."/>
            <person name="Mori M."/>
            <person name="Tomita M."/>
            <person name="Arakawa K."/>
        </authorList>
    </citation>
    <scope>NUCLEOTIDE SEQUENCE [LARGE SCALE GENOMIC DNA]</scope>
</reference>
<gene>
    <name evidence="2" type="ORF">AVEN_24957_1</name>
</gene>
<feature type="compositionally biased region" description="Basic and acidic residues" evidence="1">
    <location>
        <begin position="65"/>
        <end position="86"/>
    </location>
</feature>
<evidence type="ECO:0000313" key="2">
    <source>
        <dbReference type="EMBL" id="GBM48769.1"/>
    </source>
</evidence>
<name>A0A4Y2G816_ARAVE</name>
<accession>A0A4Y2G816</accession>